<dbReference type="PANTHER" id="PTHR12749:SF0">
    <property type="entry name" value="DNA EXCISION REPAIR PROTEIN ERCC-1"/>
    <property type="match status" value="1"/>
</dbReference>
<feature type="region of interest" description="Disordered" evidence="7">
    <location>
        <begin position="52"/>
        <end position="74"/>
    </location>
</feature>
<keyword evidence="10" id="KW-1185">Reference proteome</keyword>
<dbReference type="InterPro" id="IPR010994">
    <property type="entry name" value="RuvA_2-like"/>
</dbReference>
<gene>
    <name evidence="9" type="ORF">ANN_06600</name>
</gene>
<dbReference type="EMBL" id="JAJSOF020000011">
    <property type="protein sequence ID" value="KAJ4444803.1"/>
    <property type="molecule type" value="Genomic_DNA"/>
</dbReference>
<evidence type="ECO:0000256" key="2">
    <source>
        <dbReference type="ARBA" id="ARBA00008283"/>
    </source>
</evidence>
<comment type="similarity">
    <text evidence="2">Belongs to the ERCC1/RAD10/SWI10 family.</text>
</comment>
<keyword evidence="6" id="KW-0539">Nucleus</keyword>
<comment type="subcellular location">
    <subcellularLocation>
        <location evidence="1">Nucleus</location>
    </subcellularLocation>
</comment>
<feature type="compositionally biased region" description="Basic and acidic residues" evidence="7">
    <location>
        <begin position="63"/>
        <end position="74"/>
    </location>
</feature>
<dbReference type="Gene3D" id="1.10.150.20">
    <property type="entry name" value="5' to 3' exonuclease, C-terminal subdomain"/>
    <property type="match status" value="1"/>
</dbReference>
<dbReference type="SUPFAM" id="SSF52980">
    <property type="entry name" value="Restriction endonuclease-like"/>
    <property type="match status" value="1"/>
</dbReference>
<evidence type="ECO:0000256" key="3">
    <source>
        <dbReference type="ARBA" id="ARBA00022763"/>
    </source>
</evidence>
<dbReference type="PANTHER" id="PTHR12749">
    <property type="entry name" value="EXCISION REPAIR CROSS-COMPLEMENTING 1 ERCC1"/>
    <property type="match status" value="1"/>
</dbReference>
<protein>
    <recommendedName>
        <fullName evidence="8">ERCC1-like central domain-containing protein</fullName>
    </recommendedName>
</protein>
<feature type="domain" description="ERCC1-like central" evidence="8">
    <location>
        <begin position="73"/>
        <end position="113"/>
    </location>
</feature>
<evidence type="ECO:0000256" key="7">
    <source>
        <dbReference type="SAM" id="MobiDB-lite"/>
    </source>
</evidence>
<organism evidence="9 10">
    <name type="scientific">Periplaneta americana</name>
    <name type="common">American cockroach</name>
    <name type="synonym">Blatta americana</name>
    <dbReference type="NCBI Taxonomy" id="6978"/>
    <lineage>
        <taxon>Eukaryota</taxon>
        <taxon>Metazoa</taxon>
        <taxon>Ecdysozoa</taxon>
        <taxon>Arthropoda</taxon>
        <taxon>Hexapoda</taxon>
        <taxon>Insecta</taxon>
        <taxon>Pterygota</taxon>
        <taxon>Neoptera</taxon>
        <taxon>Polyneoptera</taxon>
        <taxon>Dictyoptera</taxon>
        <taxon>Blattodea</taxon>
        <taxon>Blattoidea</taxon>
        <taxon>Blattidae</taxon>
        <taxon>Blattinae</taxon>
        <taxon>Periplaneta</taxon>
    </lineage>
</organism>
<evidence type="ECO:0000256" key="5">
    <source>
        <dbReference type="ARBA" id="ARBA00023204"/>
    </source>
</evidence>
<dbReference type="InterPro" id="IPR011335">
    <property type="entry name" value="Restrct_endonuc-II-like"/>
</dbReference>
<keyword evidence="3" id="KW-0227">DNA damage</keyword>
<dbReference type="InterPro" id="IPR047260">
    <property type="entry name" value="ERCC1-like_central_dom"/>
</dbReference>
<keyword evidence="4" id="KW-0238">DNA-binding</keyword>
<comment type="caution">
    <text evidence="9">The sequence shown here is derived from an EMBL/GenBank/DDBJ whole genome shotgun (WGS) entry which is preliminary data.</text>
</comment>
<evidence type="ECO:0000313" key="9">
    <source>
        <dbReference type="EMBL" id="KAJ4444803.1"/>
    </source>
</evidence>
<dbReference type="Gene3D" id="3.40.50.10130">
    <property type="match status" value="1"/>
</dbReference>
<reference evidence="9 10" key="1">
    <citation type="journal article" date="2022" name="Allergy">
        <title>Genome assembly and annotation of Periplaneta americana reveal a comprehensive cockroach allergen profile.</title>
        <authorList>
            <person name="Wang L."/>
            <person name="Xiong Q."/>
            <person name="Saelim N."/>
            <person name="Wang L."/>
            <person name="Nong W."/>
            <person name="Wan A.T."/>
            <person name="Shi M."/>
            <person name="Liu X."/>
            <person name="Cao Q."/>
            <person name="Hui J.H.L."/>
            <person name="Sookrung N."/>
            <person name="Leung T.F."/>
            <person name="Tungtrongchitr A."/>
            <person name="Tsui S.K.W."/>
        </authorList>
    </citation>
    <scope>NUCLEOTIDE SEQUENCE [LARGE SCALE GENOMIC DNA]</scope>
    <source>
        <strain evidence="9">PWHHKU_190912</strain>
    </source>
</reference>
<evidence type="ECO:0000256" key="6">
    <source>
        <dbReference type="ARBA" id="ARBA00023242"/>
    </source>
</evidence>
<dbReference type="Pfam" id="PF14520">
    <property type="entry name" value="HHH_5"/>
    <property type="match status" value="1"/>
</dbReference>
<evidence type="ECO:0000259" key="8">
    <source>
        <dbReference type="Pfam" id="PF03834"/>
    </source>
</evidence>
<keyword evidence="5" id="KW-0234">DNA repair</keyword>
<proteinExistence type="inferred from homology"/>
<name>A0ABQ8TEU8_PERAM</name>
<dbReference type="Pfam" id="PF03834">
    <property type="entry name" value="Rad10"/>
    <property type="match status" value="1"/>
</dbReference>
<sequence>MPGVDRESHRGLGARETGGTAGEVARAFGAWAFAVWYKAKGTQGCRCCVGEVKGGTKPPEQNRPGKEAARTEVDTKDPHHALKNLTRISILTDVTLMLAWSAEEAGRIIETYKIFEHKPPDLIMEKQENSPYQKLVNALTSIRSINRTDAMTLLTSFGSLEKIVRASPETLGLCPGLGPQKASRLHKVLHQPFLRDGTVKGKGKGKGKSSLKH</sequence>
<accession>A0ABQ8TEU8</accession>
<dbReference type="InterPro" id="IPR004579">
    <property type="entry name" value="ERCC1/RAD10/SWI10"/>
</dbReference>
<evidence type="ECO:0000256" key="1">
    <source>
        <dbReference type="ARBA" id="ARBA00004123"/>
    </source>
</evidence>
<dbReference type="Proteomes" id="UP001148838">
    <property type="component" value="Unassembled WGS sequence"/>
</dbReference>
<evidence type="ECO:0000313" key="10">
    <source>
        <dbReference type="Proteomes" id="UP001148838"/>
    </source>
</evidence>
<evidence type="ECO:0000256" key="4">
    <source>
        <dbReference type="ARBA" id="ARBA00023125"/>
    </source>
</evidence>
<dbReference type="SUPFAM" id="SSF47781">
    <property type="entry name" value="RuvA domain 2-like"/>
    <property type="match status" value="1"/>
</dbReference>